<evidence type="ECO:0000256" key="1">
    <source>
        <dbReference type="ARBA" id="ARBA00004479"/>
    </source>
</evidence>
<dbReference type="PANTHER" id="PTHR27009">
    <property type="entry name" value="RUST RESISTANCE KINASE LR10-RELATED"/>
    <property type="match status" value="1"/>
</dbReference>
<sequence length="507" mass="56425">MASTISRSSETSSPERDYSSLKTKAHRLSDNSGRNPGYEYRAVKKMTKDFKVKLGEGGFGCVYKGKLRSGLDVAVKMLSKSKDNGQEFVNEVATIGRIHHVNVVSDFGLAKLYPTKDGSIILTAIRGTLGYMAPELFYKNVGGVSYKADVYSFGMLLMEITSRRKNSNPLAQHSSQHYFPFWIHDQFKEEKNIDMKDASEMDNILMKKMFIVALWCIQFKPSDRPSMNKVVEMLEAKVETLEIPPKPSFYLHEILEHGGAIYSDETPWSDSISSNVNVDTNMPNKDKVLMGYVRGKMHEKGEKHEMTCKEKVEGFGTTLVKQVQTSSFLLHISVSSSVLAFSATVAMGNLCPYCSCNFSSSLSCSLSCRAPLFRVEVLFKPFPVAKHCRFRPSDSFSPRRELQSLVLGVGSPILPRRPSIRVERLVARSGESLWILSEQGSCPGEMASPKRDVVVVYACGVMFGLEGLSPIGVWDVLGGWTHDGHGTGEESVGSDYERDRLIGLDHE</sequence>
<keyword evidence="8" id="KW-0547">Nucleotide-binding</keyword>
<evidence type="ECO:0000259" key="10">
    <source>
        <dbReference type="PROSITE" id="PS50011"/>
    </source>
</evidence>
<organism evidence="11 12">
    <name type="scientific">Vigna unguiculata</name>
    <name type="common">Cowpea</name>
    <dbReference type="NCBI Taxonomy" id="3917"/>
    <lineage>
        <taxon>Eukaryota</taxon>
        <taxon>Viridiplantae</taxon>
        <taxon>Streptophyta</taxon>
        <taxon>Embryophyta</taxon>
        <taxon>Tracheophyta</taxon>
        <taxon>Spermatophyta</taxon>
        <taxon>Magnoliopsida</taxon>
        <taxon>eudicotyledons</taxon>
        <taxon>Gunneridae</taxon>
        <taxon>Pentapetalae</taxon>
        <taxon>rosids</taxon>
        <taxon>fabids</taxon>
        <taxon>Fabales</taxon>
        <taxon>Fabaceae</taxon>
        <taxon>Papilionoideae</taxon>
        <taxon>50 kb inversion clade</taxon>
        <taxon>NPAAA clade</taxon>
        <taxon>indigoferoid/millettioid clade</taxon>
        <taxon>Phaseoleae</taxon>
        <taxon>Vigna</taxon>
    </lineage>
</organism>
<keyword evidence="7" id="KW-0325">Glycoprotein</keyword>
<dbReference type="Gene3D" id="3.30.200.20">
    <property type="entry name" value="Phosphorylase Kinase, domain 1"/>
    <property type="match status" value="1"/>
</dbReference>
<keyword evidence="11" id="KW-0418">Kinase</keyword>
<evidence type="ECO:0000256" key="2">
    <source>
        <dbReference type="ARBA" id="ARBA00022527"/>
    </source>
</evidence>
<protein>
    <submittedName>
        <fullName evidence="11">Somatic embryogenesis receptor kinase 1</fullName>
    </submittedName>
</protein>
<gene>
    <name evidence="11" type="ORF">DEO72_LG9g1176</name>
</gene>
<dbReference type="GO" id="GO:0004674">
    <property type="term" value="F:protein serine/threonine kinase activity"/>
    <property type="evidence" value="ECO:0007669"/>
    <property type="project" value="UniProtKB-KW"/>
</dbReference>
<proteinExistence type="predicted"/>
<name>A0A4D6N273_VIGUN</name>
<dbReference type="Proteomes" id="UP000501690">
    <property type="component" value="Linkage Group LG9"/>
</dbReference>
<keyword evidence="6" id="KW-0472">Membrane</keyword>
<keyword evidence="4" id="KW-0732">Signal</keyword>
<dbReference type="EMBL" id="CP039353">
    <property type="protein sequence ID" value="QCE06165.1"/>
    <property type="molecule type" value="Genomic_DNA"/>
</dbReference>
<keyword evidence="11" id="KW-0675">Receptor</keyword>
<comment type="subcellular location">
    <subcellularLocation>
        <location evidence="1">Membrane</location>
        <topology evidence="1">Single-pass type I membrane protein</topology>
    </subcellularLocation>
</comment>
<feature type="domain" description="Protein kinase" evidence="10">
    <location>
        <begin position="1"/>
        <end position="255"/>
    </location>
</feature>
<evidence type="ECO:0000313" key="12">
    <source>
        <dbReference type="Proteomes" id="UP000501690"/>
    </source>
</evidence>
<dbReference type="InterPro" id="IPR017441">
    <property type="entry name" value="Protein_kinase_ATP_BS"/>
</dbReference>
<dbReference type="InterPro" id="IPR011009">
    <property type="entry name" value="Kinase-like_dom_sf"/>
</dbReference>
<reference evidence="11 12" key="1">
    <citation type="submission" date="2019-04" db="EMBL/GenBank/DDBJ databases">
        <title>An improved genome assembly and genetic linkage map for asparagus bean, Vigna unguiculata ssp. sesquipedialis.</title>
        <authorList>
            <person name="Xia Q."/>
            <person name="Zhang R."/>
            <person name="Dong Y."/>
        </authorList>
    </citation>
    <scope>NUCLEOTIDE SEQUENCE [LARGE SCALE GENOMIC DNA]</scope>
    <source>
        <tissue evidence="11">Leaf</tissue>
    </source>
</reference>
<dbReference type="AlphaFoldDB" id="A0A4D6N273"/>
<dbReference type="Pfam" id="PF00069">
    <property type="entry name" value="Pkinase"/>
    <property type="match status" value="1"/>
</dbReference>
<feature type="region of interest" description="Disordered" evidence="9">
    <location>
        <begin position="1"/>
        <end position="36"/>
    </location>
</feature>
<keyword evidence="12" id="KW-1185">Reference proteome</keyword>
<feature type="binding site" evidence="8">
    <location>
        <position position="76"/>
    </location>
    <ligand>
        <name>ATP</name>
        <dbReference type="ChEBI" id="CHEBI:30616"/>
    </ligand>
</feature>
<evidence type="ECO:0000256" key="4">
    <source>
        <dbReference type="ARBA" id="ARBA00022729"/>
    </source>
</evidence>
<feature type="compositionally biased region" description="Low complexity" evidence="9">
    <location>
        <begin position="1"/>
        <end position="12"/>
    </location>
</feature>
<evidence type="ECO:0000256" key="9">
    <source>
        <dbReference type="SAM" id="MobiDB-lite"/>
    </source>
</evidence>
<dbReference type="PROSITE" id="PS50011">
    <property type="entry name" value="PROTEIN_KINASE_DOM"/>
    <property type="match status" value="1"/>
</dbReference>
<evidence type="ECO:0000256" key="3">
    <source>
        <dbReference type="ARBA" id="ARBA00022692"/>
    </source>
</evidence>
<dbReference type="GO" id="GO:0005524">
    <property type="term" value="F:ATP binding"/>
    <property type="evidence" value="ECO:0007669"/>
    <property type="project" value="UniProtKB-UniRule"/>
</dbReference>
<dbReference type="InterPro" id="IPR045874">
    <property type="entry name" value="LRK10/LRL21-25-like"/>
</dbReference>
<evidence type="ECO:0000256" key="7">
    <source>
        <dbReference type="ARBA" id="ARBA00023180"/>
    </source>
</evidence>
<accession>A0A4D6N273</accession>
<keyword evidence="5" id="KW-1133">Transmembrane helix</keyword>
<dbReference type="Gene3D" id="1.10.510.10">
    <property type="entry name" value="Transferase(Phosphotransferase) domain 1"/>
    <property type="match status" value="1"/>
</dbReference>
<dbReference type="InterPro" id="IPR000719">
    <property type="entry name" value="Prot_kinase_dom"/>
</dbReference>
<keyword evidence="3" id="KW-0812">Transmembrane</keyword>
<dbReference type="PROSITE" id="PS00107">
    <property type="entry name" value="PROTEIN_KINASE_ATP"/>
    <property type="match status" value="1"/>
</dbReference>
<evidence type="ECO:0000313" key="11">
    <source>
        <dbReference type="EMBL" id="QCE06165.1"/>
    </source>
</evidence>
<keyword evidence="8" id="KW-0067">ATP-binding</keyword>
<dbReference type="GO" id="GO:0016020">
    <property type="term" value="C:membrane"/>
    <property type="evidence" value="ECO:0007669"/>
    <property type="project" value="UniProtKB-SubCell"/>
</dbReference>
<evidence type="ECO:0000256" key="6">
    <source>
        <dbReference type="ARBA" id="ARBA00023136"/>
    </source>
</evidence>
<evidence type="ECO:0000256" key="5">
    <source>
        <dbReference type="ARBA" id="ARBA00022989"/>
    </source>
</evidence>
<keyword evidence="2" id="KW-0723">Serine/threonine-protein kinase</keyword>
<dbReference type="SUPFAM" id="SSF56112">
    <property type="entry name" value="Protein kinase-like (PK-like)"/>
    <property type="match status" value="1"/>
</dbReference>
<keyword evidence="11" id="KW-0808">Transferase</keyword>
<evidence type="ECO:0000256" key="8">
    <source>
        <dbReference type="PROSITE-ProRule" id="PRU10141"/>
    </source>
</evidence>